<organism evidence="2 3">
    <name type="scientific">Saccharopolyspora aridisoli</name>
    <dbReference type="NCBI Taxonomy" id="2530385"/>
    <lineage>
        <taxon>Bacteria</taxon>
        <taxon>Bacillati</taxon>
        <taxon>Actinomycetota</taxon>
        <taxon>Actinomycetes</taxon>
        <taxon>Pseudonocardiales</taxon>
        <taxon>Pseudonocardiaceae</taxon>
        <taxon>Saccharopolyspora</taxon>
    </lineage>
</organism>
<evidence type="ECO:0000313" key="3">
    <source>
        <dbReference type="Proteomes" id="UP000294744"/>
    </source>
</evidence>
<sequence length="252" mass="27185">MRGTLARALETREVSRMARGRQDPDEWDIEYDPTAEFDSTWHRAESVSMSGSEASSAEPPVTVEVDDAGVVIGVSLAADWKKSVDPRALHTAVVSAVQAVTMQVLARNAEQMDPTAERSASGASADVPDLSPLNPSDVQRLLDEVYADVDRFAEQVSQRLDRTASVTSAGGHVQGSATKGQIHDLSIDSNWSSVARKAEIETELNDVLRKLGEQSSAGDLAQGPQSRAISELKSLVSDPQLFLRRIGLPSQY</sequence>
<dbReference type="AlphaFoldDB" id="A0A4R4U7S8"/>
<dbReference type="RefSeq" id="WP_132627351.1">
    <property type="nucleotide sequence ID" value="NZ_SMKV01000057.1"/>
</dbReference>
<proteinExistence type="predicted"/>
<gene>
    <name evidence="2" type="ORF">E1161_25905</name>
</gene>
<feature type="region of interest" description="Disordered" evidence="1">
    <location>
        <begin position="110"/>
        <end position="134"/>
    </location>
</feature>
<accession>A0A4R4U7S8</accession>
<evidence type="ECO:0000256" key="1">
    <source>
        <dbReference type="SAM" id="MobiDB-lite"/>
    </source>
</evidence>
<dbReference type="Proteomes" id="UP000294744">
    <property type="component" value="Unassembled WGS sequence"/>
</dbReference>
<comment type="caution">
    <text evidence="2">The sequence shown here is derived from an EMBL/GenBank/DDBJ whole genome shotgun (WGS) entry which is preliminary data.</text>
</comment>
<reference evidence="2 3" key="1">
    <citation type="submission" date="2019-03" db="EMBL/GenBank/DDBJ databases">
        <title>Draft genome sequences of novel Actinobacteria.</title>
        <authorList>
            <person name="Sahin N."/>
            <person name="Ay H."/>
            <person name="Saygin H."/>
        </authorList>
    </citation>
    <scope>NUCLEOTIDE SEQUENCE [LARGE SCALE GENOMIC DNA]</scope>
    <source>
        <strain evidence="2 3">16K404</strain>
    </source>
</reference>
<dbReference type="EMBL" id="SMKV01000057">
    <property type="protein sequence ID" value="TDC87331.1"/>
    <property type="molecule type" value="Genomic_DNA"/>
</dbReference>
<dbReference type="OrthoDB" id="3697557at2"/>
<protein>
    <recommendedName>
        <fullName evidence="4">YbaB/EbfC DNA-binding family protein</fullName>
    </recommendedName>
</protein>
<evidence type="ECO:0000313" key="2">
    <source>
        <dbReference type="EMBL" id="TDC87331.1"/>
    </source>
</evidence>
<evidence type="ECO:0008006" key="4">
    <source>
        <dbReference type="Google" id="ProtNLM"/>
    </source>
</evidence>
<keyword evidence="3" id="KW-1185">Reference proteome</keyword>
<name>A0A4R4U7S8_9PSEU</name>